<dbReference type="AlphaFoldDB" id="A0A4Z2IQ16"/>
<evidence type="ECO:0000313" key="2">
    <source>
        <dbReference type="EMBL" id="TNN80059.1"/>
    </source>
</evidence>
<protein>
    <submittedName>
        <fullName evidence="2">Uncharacterized protein</fullName>
    </submittedName>
</protein>
<dbReference type="Proteomes" id="UP000314294">
    <property type="component" value="Unassembled WGS sequence"/>
</dbReference>
<evidence type="ECO:0000313" key="3">
    <source>
        <dbReference type="Proteomes" id="UP000314294"/>
    </source>
</evidence>
<sequence length="85" mass="9265">MPGGGCRGAVENGRGSDRSQGMPAAARGQRAGDPLESELKDFLVNEDHFAREKSMQQLKPQRLLVSEAQIKQHCSKKTEQAALQC</sequence>
<organism evidence="2 3">
    <name type="scientific">Liparis tanakae</name>
    <name type="common">Tanaka's snailfish</name>
    <dbReference type="NCBI Taxonomy" id="230148"/>
    <lineage>
        <taxon>Eukaryota</taxon>
        <taxon>Metazoa</taxon>
        <taxon>Chordata</taxon>
        <taxon>Craniata</taxon>
        <taxon>Vertebrata</taxon>
        <taxon>Euteleostomi</taxon>
        <taxon>Actinopterygii</taxon>
        <taxon>Neopterygii</taxon>
        <taxon>Teleostei</taxon>
        <taxon>Neoteleostei</taxon>
        <taxon>Acanthomorphata</taxon>
        <taxon>Eupercaria</taxon>
        <taxon>Perciformes</taxon>
        <taxon>Cottioidei</taxon>
        <taxon>Cottales</taxon>
        <taxon>Liparidae</taxon>
        <taxon>Liparis</taxon>
    </lineage>
</organism>
<proteinExistence type="predicted"/>
<gene>
    <name evidence="2" type="ORF">EYF80_009710</name>
</gene>
<comment type="caution">
    <text evidence="2">The sequence shown here is derived from an EMBL/GenBank/DDBJ whole genome shotgun (WGS) entry which is preliminary data.</text>
</comment>
<accession>A0A4Z2IQ16</accession>
<reference evidence="2 3" key="1">
    <citation type="submission" date="2019-03" db="EMBL/GenBank/DDBJ databases">
        <title>First draft genome of Liparis tanakae, snailfish: a comprehensive survey of snailfish specific genes.</title>
        <authorList>
            <person name="Kim W."/>
            <person name="Song I."/>
            <person name="Jeong J.-H."/>
            <person name="Kim D."/>
            <person name="Kim S."/>
            <person name="Ryu S."/>
            <person name="Song J.Y."/>
            <person name="Lee S.K."/>
        </authorList>
    </citation>
    <scope>NUCLEOTIDE SEQUENCE [LARGE SCALE GENOMIC DNA]</scope>
    <source>
        <tissue evidence="2">Muscle</tissue>
    </source>
</reference>
<dbReference type="EMBL" id="SRLO01000058">
    <property type="protein sequence ID" value="TNN80059.1"/>
    <property type="molecule type" value="Genomic_DNA"/>
</dbReference>
<evidence type="ECO:0000256" key="1">
    <source>
        <dbReference type="SAM" id="MobiDB-lite"/>
    </source>
</evidence>
<feature type="region of interest" description="Disordered" evidence="1">
    <location>
        <begin position="1"/>
        <end position="34"/>
    </location>
</feature>
<name>A0A4Z2IQ16_9TELE</name>
<keyword evidence="3" id="KW-1185">Reference proteome</keyword>